<organism evidence="1 2">
    <name type="scientific">Ataeniobius toweri</name>
    <dbReference type="NCBI Taxonomy" id="208326"/>
    <lineage>
        <taxon>Eukaryota</taxon>
        <taxon>Metazoa</taxon>
        <taxon>Chordata</taxon>
        <taxon>Craniata</taxon>
        <taxon>Vertebrata</taxon>
        <taxon>Euteleostomi</taxon>
        <taxon>Actinopterygii</taxon>
        <taxon>Neopterygii</taxon>
        <taxon>Teleostei</taxon>
        <taxon>Neoteleostei</taxon>
        <taxon>Acanthomorphata</taxon>
        <taxon>Ovalentaria</taxon>
        <taxon>Atherinomorphae</taxon>
        <taxon>Cyprinodontiformes</taxon>
        <taxon>Goodeidae</taxon>
        <taxon>Ataeniobius</taxon>
    </lineage>
</organism>
<feature type="non-terminal residue" evidence="1">
    <location>
        <position position="1"/>
    </location>
</feature>
<reference evidence="1 2" key="1">
    <citation type="submission" date="2021-07" db="EMBL/GenBank/DDBJ databases">
        <authorList>
            <person name="Palmer J.M."/>
        </authorList>
    </citation>
    <scope>NUCLEOTIDE SEQUENCE [LARGE SCALE GENOMIC DNA]</scope>
    <source>
        <strain evidence="1 2">AT_MEX2019</strain>
        <tissue evidence="1">Muscle</tissue>
    </source>
</reference>
<keyword evidence="2" id="KW-1185">Reference proteome</keyword>
<dbReference type="EMBL" id="JAHUTI010054665">
    <property type="protein sequence ID" value="MED6250074.1"/>
    <property type="molecule type" value="Genomic_DNA"/>
</dbReference>
<evidence type="ECO:0000313" key="1">
    <source>
        <dbReference type="EMBL" id="MED6250074.1"/>
    </source>
</evidence>
<accession>A0ABU7BKU8</accession>
<evidence type="ECO:0000313" key="2">
    <source>
        <dbReference type="Proteomes" id="UP001345963"/>
    </source>
</evidence>
<sequence length="61" mass="6874">IICCCPTVRELCSARCTDGYRQTSRITGIVKRKLESPERTHACTGRTCTLHAEKPLARIRI</sequence>
<dbReference type="Proteomes" id="UP001345963">
    <property type="component" value="Unassembled WGS sequence"/>
</dbReference>
<comment type="caution">
    <text evidence="1">The sequence shown here is derived from an EMBL/GenBank/DDBJ whole genome shotgun (WGS) entry which is preliminary data.</text>
</comment>
<name>A0ABU7BKU8_9TELE</name>
<gene>
    <name evidence="1" type="ORF">ATANTOWER_024300</name>
</gene>
<protein>
    <submittedName>
        <fullName evidence="1">Uncharacterized protein</fullName>
    </submittedName>
</protein>
<proteinExistence type="predicted"/>